<feature type="binding site" evidence="10">
    <location>
        <begin position="235"/>
        <end position="237"/>
    </location>
    <ligand>
        <name>substrate</name>
    </ligand>
</feature>
<evidence type="ECO:0000256" key="3">
    <source>
        <dbReference type="ARBA" id="ARBA00022490"/>
    </source>
</evidence>
<keyword evidence="5 10" id="KW-0479">Metal-binding</keyword>
<dbReference type="EMBL" id="HBHW01017228">
    <property type="protein sequence ID" value="CAE0045409.1"/>
    <property type="molecule type" value="Transcribed_RNA"/>
</dbReference>
<comment type="function">
    <text evidence="2 10">Catalyzes the phosphorylation of D-fructose 6-phosphate, the first committing step of glycolysis. Uses inorganic phosphate (PPi) as phosphoryl donor instead of ATP like common ATP-dependent phosphofructokinases (ATP-PFKs), which renders the reaction reversible, and can thus function both in glycolysis and gluconeogenesis. Consistently, PPi-PFK can replace the enzymes of both the forward (ATP-PFK) and reverse (fructose-bisphosphatase (FBPase)) reactions.</text>
</comment>
<feature type="domain" description="Phosphofructokinase" evidence="11">
    <location>
        <begin position="105"/>
        <end position="347"/>
    </location>
</feature>
<dbReference type="Gene3D" id="3.40.50.450">
    <property type="match status" value="1"/>
</dbReference>
<dbReference type="AlphaFoldDB" id="A0A7S2ZMZ8"/>
<evidence type="ECO:0000256" key="5">
    <source>
        <dbReference type="ARBA" id="ARBA00022723"/>
    </source>
</evidence>
<evidence type="ECO:0000313" key="19">
    <source>
        <dbReference type="EMBL" id="CAE0045408.1"/>
    </source>
</evidence>
<dbReference type="GO" id="GO:0047334">
    <property type="term" value="F:diphosphate-fructose-6-phosphate 1-phosphotransferase activity"/>
    <property type="evidence" value="ECO:0007669"/>
    <property type="project" value="UniProtKB-EC"/>
</dbReference>
<feature type="site" description="Important for catalytic activity and substrate specificity; stabilizes the transition state when the phosphoryl donor is PPi; prevents ATP from binding by mimicking the alpha-phosphate group of ATP" evidence="10">
    <location>
        <position position="208"/>
    </location>
</feature>
<evidence type="ECO:0000313" key="15">
    <source>
        <dbReference type="EMBL" id="CAE0045388.1"/>
    </source>
</evidence>
<dbReference type="UniPathway" id="UPA00109">
    <property type="reaction ID" value="UER00182"/>
</dbReference>
<evidence type="ECO:0000256" key="9">
    <source>
        <dbReference type="ARBA" id="ARBA00048072"/>
    </source>
</evidence>
<keyword evidence="7 10" id="KW-0460">Magnesium</keyword>
<dbReference type="HAMAP" id="MF_01980">
    <property type="entry name" value="Phosphofructokinase_II_Long"/>
    <property type="match status" value="1"/>
</dbReference>
<feature type="site" description="Important for catalytic activity; stabilizes the transition state when the phosphoryl donor is PPi" evidence="10">
    <location>
        <position position="234"/>
    </location>
</feature>
<dbReference type="EMBL" id="HBHW01017197">
    <property type="protein sequence ID" value="CAE0045378.1"/>
    <property type="molecule type" value="Transcribed_RNA"/>
</dbReference>
<accession>A0A7S2ZMZ8</accession>
<dbReference type="SUPFAM" id="SSF53784">
    <property type="entry name" value="Phosphofructokinase"/>
    <property type="match status" value="1"/>
</dbReference>
<feature type="binding site" evidence="10">
    <location>
        <begin position="447"/>
        <end position="450"/>
    </location>
    <ligand>
        <name>substrate</name>
    </ligand>
</feature>
<reference evidence="15" key="1">
    <citation type="submission" date="2021-01" db="EMBL/GenBank/DDBJ databases">
        <authorList>
            <person name="Corre E."/>
            <person name="Pelletier E."/>
            <person name="Niang G."/>
            <person name="Scheremetjew M."/>
            <person name="Finn R."/>
            <person name="Kale V."/>
            <person name="Holt S."/>
            <person name="Cochrane G."/>
            <person name="Meng A."/>
            <person name="Brown T."/>
            <person name="Cohen L."/>
        </authorList>
    </citation>
    <scope>NUCLEOTIDE SEQUENCE</scope>
    <source>
        <strain evidence="15">CCMP 769</strain>
    </source>
</reference>
<dbReference type="NCBIfam" id="TIGR02477">
    <property type="entry name" value="PFKA_PPi"/>
    <property type="match status" value="1"/>
</dbReference>
<evidence type="ECO:0000256" key="6">
    <source>
        <dbReference type="ARBA" id="ARBA00022777"/>
    </source>
</evidence>
<dbReference type="EC" id="2.7.1.90" evidence="10"/>
<dbReference type="NCBIfam" id="NF005482">
    <property type="entry name" value="PRK07085.1"/>
    <property type="match status" value="1"/>
</dbReference>
<dbReference type="InterPro" id="IPR011183">
    <property type="entry name" value="PfpB_PPi_PFK"/>
</dbReference>
<comment type="cofactor">
    <cofactor evidence="1 10">
        <name>Mg(2+)</name>
        <dbReference type="ChEBI" id="CHEBI:18420"/>
    </cofactor>
</comment>
<dbReference type="GO" id="GO:0005829">
    <property type="term" value="C:cytosol"/>
    <property type="evidence" value="ECO:0007669"/>
    <property type="project" value="TreeGrafter"/>
</dbReference>
<feature type="binding site" evidence="10">
    <location>
        <position position="343"/>
    </location>
    <ligand>
        <name>substrate</name>
    </ligand>
</feature>
<evidence type="ECO:0000313" key="20">
    <source>
        <dbReference type="EMBL" id="CAE0045409.1"/>
    </source>
</evidence>
<dbReference type="EMBL" id="HBHW01017204">
    <property type="protein sequence ID" value="CAE0045385.1"/>
    <property type="molecule type" value="Transcribed_RNA"/>
</dbReference>
<dbReference type="EMBL" id="HBHW01017206">
    <property type="protein sequence ID" value="CAE0045387.1"/>
    <property type="molecule type" value="Transcribed_RNA"/>
</dbReference>
<evidence type="ECO:0000256" key="1">
    <source>
        <dbReference type="ARBA" id="ARBA00001946"/>
    </source>
</evidence>
<comment type="subcellular location">
    <subcellularLocation>
        <location evidence="10">Cytoplasm</location>
    </subcellularLocation>
</comment>
<dbReference type="PANTHER" id="PTHR43650">
    <property type="entry name" value="PYROPHOSPHATE--FRUCTOSE 6-PHOSPHATE 1-PHOSPHOTRANSFERASE"/>
    <property type="match status" value="1"/>
</dbReference>
<comment type="pathway">
    <text evidence="10">Carbohydrate degradation; glycolysis; D-glyceraldehyde 3-phosphate and glycerone phosphate from D-glucose: step 3/4.</text>
</comment>
<dbReference type="PRINTS" id="PR00476">
    <property type="entry name" value="PHFRCTKINASE"/>
</dbReference>
<dbReference type="EMBL" id="HBHW01017207">
    <property type="protein sequence ID" value="CAE0045388.1"/>
    <property type="molecule type" value="Transcribed_RNA"/>
</dbReference>
<comment type="activity regulation">
    <text evidence="10">Non-allosteric.</text>
</comment>
<evidence type="ECO:0000313" key="14">
    <source>
        <dbReference type="EMBL" id="CAE0045387.1"/>
    </source>
</evidence>
<name>A0A7S2ZMZ8_9RHOD</name>
<feature type="binding site" evidence="10">
    <location>
        <position position="207"/>
    </location>
    <ligand>
        <name>Mg(2+)</name>
        <dbReference type="ChEBI" id="CHEBI:18420"/>
        <note>catalytic</note>
    </ligand>
</feature>
<protein>
    <recommendedName>
        <fullName evidence="10">Pyrophosphate--fructose 6-phosphate 1-phosphotransferase</fullName>
        <ecNumber evidence="10">2.7.1.90</ecNumber>
    </recommendedName>
    <alternativeName>
        <fullName evidence="10">6-phosphofructokinase, pyrophosphate dependent</fullName>
    </alternativeName>
    <alternativeName>
        <fullName evidence="10">PPi-dependent phosphofructokinase</fullName>
        <shortName evidence="10">PPi-PFK</shortName>
    </alternativeName>
    <alternativeName>
        <fullName evidence="10">Pyrophosphate-dependent 6-phosphofructose-1-kinase</fullName>
    </alternativeName>
</protein>
<evidence type="ECO:0000313" key="16">
    <source>
        <dbReference type="EMBL" id="CAE0045400.1"/>
    </source>
</evidence>
<evidence type="ECO:0000313" key="18">
    <source>
        <dbReference type="EMBL" id="CAE0045402.1"/>
    </source>
</evidence>
<evidence type="ECO:0000259" key="11">
    <source>
        <dbReference type="Pfam" id="PF00365"/>
    </source>
</evidence>
<evidence type="ECO:0000256" key="7">
    <source>
        <dbReference type="ARBA" id="ARBA00022842"/>
    </source>
</evidence>
<evidence type="ECO:0000256" key="8">
    <source>
        <dbReference type="ARBA" id="ARBA00023152"/>
    </source>
</evidence>
<comment type="subunit">
    <text evidence="10">Homodimer or monomer.</text>
</comment>
<evidence type="ECO:0000256" key="10">
    <source>
        <dbReference type="HAMAP-Rule" id="MF_03185"/>
    </source>
</evidence>
<dbReference type="GO" id="GO:0009749">
    <property type="term" value="P:response to glucose"/>
    <property type="evidence" value="ECO:0007669"/>
    <property type="project" value="TreeGrafter"/>
</dbReference>
<dbReference type="EMBL" id="HBHW01017227">
    <property type="protein sequence ID" value="CAE0045408.1"/>
    <property type="molecule type" value="Transcribed_RNA"/>
</dbReference>
<dbReference type="EMBL" id="HBHW01017221">
    <property type="protein sequence ID" value="CAE0045402.1"/>
    <property type="molecule type" value="Transcribed_RNA"/>
</dbReference>
<dbReference type="Gene3D" id="1.10.10.480">
    <property type="entry name" value="Phosphofructokinase, domain 3"/>
    <property type="match status" value="1"/>
</dbReference>
<keyword evidence="6 10" id="KW-0418">Kinase</keyword>
<dbReference type="GO" id="GO:0006002">
    <property type="term" value="P:fructose 6-phosphate metabolic process"/>
    <property type="evidence" value="ECO:0007669"/>
    <property type="project" value="InterPro"/>
</dbReference>
<feature type="binding site" evidence="10">
    <location>
        <position position="113"/>
    </location>
    <ligand>
        <name>diphosphate</name>
        <dbReference type="ChEBI" id="CHEBI:33019"/>
    </ligand>
</feature>
<evidence type="ECO:0000256" key="2">
    <source>
        <dbReference type="ARBA" id="ARBA00003138"/>
    </source>
</evidence>
<proteinExistence type="inferred from homology"/>
<dbReference type="EMBL" id="HBHW01017219">
    <property type="protein sequence ID" value="CAE0045400.1"/>
    <property type="molecule type" value="Transcribed_RNA"/>
</dbReference>
<dbReference type="Pfam" id="PF00365">
    <property type="entry name" value="PFK"/>
    <property type="match status" value="1"/>
</dbReference>
<keyword evidence="3 10" id="KW-0963">Cytoplasm</keyword>
<dbReference type="PANTHER" id="PTHR43650:SF1">
    <property type="entry name" value="PYROPHOSPHATE--FRUCTOSE 6-PHOSPHATE 1-PHOSPHOTRANSFERASE SUBUNIT BETA 2"/>
    <property type="match status" value="1"/>
</dbReference>
<gene>
    <name evidence="12" type="ORF">RMAR00112_LOCUS13353</name>
    <name evidence="13" type="ORF">RMAR00112_LOCUS13360</name>
    <name evidence="14" type="ORF">RMAR00112_LOCUS13362</name>
    <name evidence="15" type="ORF">RMAR00112_LOCUS13363</name>
    <name evidence="16" type="ORF">RMAR00112_LOCUS13375</name>
    <name evidence="17" type="ORF">RMAR00112_LOCUS13376</name>
    <name evidence="18" type="ORF">RMAR00112_LOCUS13377</name>
    <name evidence="19" type="ORF">RMAR00112_LOCUS13383</name>
    <name evidence="20" type="ORF">RMAR00112_LOCUS13384</name>
</gene>
<evidence type="ECO:0000313" key="12">
    <source>
        <dbReference type="EMBL" id="CAE0045378.1"/>
    </source>
</evidence>
<dbReference type="GO" id="GO:0003872">
    <property type="term" value="F:6-phosphofructokinase activity"/>
    <property type="evidence" value="ECO:0007669"/>
    <property type="project" value="UniProtKB-UniRule"/>
</dbReference>
<evidence type="ECO:0000313" key="13">
    <source>
        <dbReference type="EMBL" id="CAE0045385.1"/>
    </source>
</evidence>
<dbReference type="GO" id="GO:0005524">
    <property type="term" value="F:ATP binding"/>
    <property type="evidence" value="ECO:0007669"/>
    <property type="project" value="InterPro"/>
</dbReference>
<keyword evidence="8 10" id="KW-0324">Glycolysis</keyword>
<comment type="caution">
    <text evidence="10">Lacks conserved residue(s) required for the propagation of feature annotation.</text>
</comment>
<dbReference type="InterPro" id="IPR035966">
    <property type="entry name" value="PKF_sf"/>
</dbReference>
<comment type="catalytic activity">
    <reaction evidence="9 10">
        <text>beta-D-fructose 6-phosphate + diphosphate = beta-D-fructose 1,6-bisphosphate + phosphate + H(+)</text>
        <dbReference type="Rhea" id="RHEA:13613"/>
        <dbReference type="ChEBI" id="CHEBI:15378"/>
        <dbReference type="ChEBI" id="CHEBI:32966"/>
        <dbReference type="ChEBI" id="CHEBI:33019"/>
        <dbReference type="ChEBI" id="CHEBI:43474"/>
        <dbReference type="ChEBI" id="CHEBI:57634"/>
        <dbReference type="EC" id="2.7.1.90"/>
    </reaction>
</comment>
<dbReference type="GO" id="GO:0046872">
    <property type="term" value="F:metal ion binding"/>
    <property type="evidence" value="ECO:0007669"/>
    <property type="project" value="UniProtKB-KW"/>
</dbReference>
<evidence type="ECO:0000313" key="17">
    <source>
        <dbReference type="EMBL" id="CAE0045401.1"/>
    </source>
</evidence>
<feature type="binding site" evidence="10">
    <location>
        <begin position="282"/>
        <end position="284"/>
    </location>
    <ligand>
        <name>substrate</name>
    </ligand>
</feature>
<organism evidence="15">
    <name type="scientific">Rhodosorus marinus</name>
    <dbReference type="NCBI Taxonomy" id="101924"/>
    <lineage>
        <taxon>Eukaryota</taxon>
        <taxon>Rhodophyta</taxon>
        <taxon>Stylonematophyceae</taxon>
        <taxon>Stylonematales</taxon>
        <taxon>Stylonemataceae</taxon>
        <taxon>Rhodosorus</taxon>
    </lineage>
</organism>
<sequence>MVMTTKSSADEHVQNIEAVRRKVEHELKLNISVAELSPLHQQRLLYIPRMPPLLRGAFRVAFGDRTSAAYDVEEIEKRFPKLFGQPVVKIVPNSGGPVTIGKKLRIGVVLSGGPAPGGHNVISGLFDHLQERNRDSELIGFVNGPSGIIECNYSILTNENIDPFRNQGGFHLLGSGRTKIETEEQFAMAREAAKKCELDGLVFVGGDDTNTNAMLLAEDFKAYNIDTKVIGVPKTIDGDLRNTYIETSFGFDTAVKVYSELVANLGYDASSAKKSYHFCRLMGRSASHITLETALQTHPNMAVIGEEVEANRQSLLSVVSDIADLVVERSKLGKDFGVIIIPEGLVEFMPDMNKLISCLNDHLASNGSSSSDPADAVKMLDNQERELFNSLPTDFQTQLLLDRDPHGNVRLSQTESERLLITMTKSELKKRPDYKGKFSAIPHFFGYEGRCSLPTNFDCNYCYALGHTSAALIEAGCTGYVATVSNLTTLPEQWECGGYPLTVMMNMERRKGKMVPVIKKALISLEDPAFKIYAKQRAAWRLTEDYRCPGPIQHSGNMSEELNFTLVANNEMSN</sequence>
<dbReference type="Gene3D" id="3.40.50.460">
    <property type="entry name" value="Phosphofructokinase domain"/>
    <property type="match status" value="1"/>
</dbReference>
<dbReference type="EMBL" id="HBHW01017220">
    <property type="protein sequence ID" value="CAE0045401.1"/>
    <property type="molecule type" value="Transcribed_RNA"/>
</dbReference>
<dbReference type="InterPro" id="IPR022953">
    <property type="entry name" value="ATP_PFK"/>
</dbReference>
<feature type="active site" description="Proton acceptor" evidence="10">
    <location>
        <position position="237"/>
    </location>
</feature>
<comment type="similarity">
    <text evidence="10">Belongs to the phosphofructokinase type A (PFKA) family. PPi-dependent PFK group II subfamily. Clade 'Long' sub-subfamily.</text>
</comment>
<dbReference type="InterPro" id="IPR000023">
    <property type="entry name" value="Phosphofructokinase_dom"/>
</dbReference>
<evidence type="ECO:0000256" key="4">
    <source>
        <dbReference type="ARBA" id="ARBA00022679"/>
    </source>
</evidence>
<keyword evidence="4 10" id="KW-0808">Transferase</keyword>